<evidence type="ECO:0000256" key="4">
    <source>
        <dbReference type="ARBA" id="ARBA00022821"/>
    </source>
</evidence>
<dbReference type="InterPro" id="IPR036388">
    <property type="entry name" value="WH-like_DNA-bd_sf"/>
</dbReference>
<dbReference type="GO" id="GO:0051707">
    <property type="term" value="P:response to other organism"/>
    <property type="evidence" value="ECO:0007669"/>
    <property type="project" value="UniProtKB-ARBA"/>
</dbReference>
<dbReference type="InterPro" id="IPR042197">
    <property type="entry name" value="Apaf_helical"/>
</dbReference>
<dbReference type="Gene3D" id="1.10.10.10">
    <property type="entry name" value="Winged helix-like DNA-binding domain superfamily/Winged helix DNA-binding domain"/>
    <property type="match status" value="1"/>
</dbReference>
<dbReference type="EnsemblPlants" id="AES98657">
    <property type="protein sequence ID" value="AES98657"/>
    <property type="gene ID" value="MTR_5g071220"/>
</dbReference>
<dbReference type="ExpressionAtlas" id="G7JZI9">
    <property type="expression patterns" value="differential"/>
</dbReference>
<evidence type="ECO:0000313" key="12">
    <source>
        <dbReference type="Proteomes" id="UP000002051"/>
    </source>
</evidence>
<dbReference type="Gene3D" id="3.80.10.10">
    <property type="entry name" value="Ribonuclease Inhibitor"/>
    <property type="match status" value="3"/>
</dbReference>
<dbReference type="GO" id="GO:0043531">
    <property type="term" value="F:ADP binding"/>
    <property type="evidence" value="ECO:0007669"/>
    <property type="project" value="InterPro"/>
</dbReference>
<dbReference type="GO" id="GO:0006952">
    <property type="term" value="P:defense response"/>
    <property type="evidence" value="ECO:0007669"/>
    <property type="project" value="UniProtKB-KW"/>
</dbReference>
<dbReference type="Pfam" id="PF18052">
    <property type="entry name" value="Rx_N"/>
    <property type="match status" value="1"/>
</dbReference>
<dbReference type="InterPro" id="IPR041118">
    <property type="entry name" value="Rx_N"/>
</dbReference>
<keyword evidence="3" id="KW-0547">Nucleotide-binding</keyword>
<evidence type="ECO:0000256" key="5">
    <source>
        <dbReference type="ARBA" id="ARBA00022840"/>
    </source>
</evidence>
<evidence type="ECO:0000259" key="8">
    <source>
        <dbReference type="Pfam" id="PF23559"/>
    </source>
</evidence>
<dbReference type="Gene3D" id="1.20.5.4130">
    <property type="match status" value="1"/>
</dbReference>
<keyword evidence="5" id="KW-0067">ATP-binding</keyword>
<evidence type="ECO:0000259" key="6">
    <source>
        <dbReference type="Pfam" id="PF00931"/>
    </source>
</evidence>
<dbReference type="EMBL" id="CM001221">
    <property type="protein sequence ID" value="AES98657.1"/>
    <property type="molecule type" value="Genomic_DNA"/>
</dbReference>
<feature type="domain" description="R13L1/DRL21-like LRR repeat region" evidence="9">
    <location>
        <begin position="668"/>
        <end position="793"/>
    </location>
</feature>
<dbReference type="CDD" id="cd14798">
    <property type="entry name" value="RX-CC_like"/>
    <property type="match status" value="1"/>
</dbReference>
<evidence type="ECO:0000259" key="7">
    <source>
        <dbReference type="Pfam" id="PF18052"/>
    </source>
</evidence>
<dbReference type="PaxDb" id="3880-AES98657"/>
<evidence type="ECO:0000256" key="3">
    <source>
        <dbReference type="ARBA" id="ARBA00022741"/>
    </source>
</evidence>
<evidence type="ECO:0000256" key="1">
    <source>
        <dbReference type="ARBA" id="ARBA00022614"/>
    </source>
</evidence>
<evidence type="ECO:0000256" key="2">
    <source>
        <dbReference type="ARBA" id="ARBA00022737"/>
    </source>
</evidence>
<dbReference type="FunFam" id="1.10.10.10:FF:000322">
    <property type="entry name" value="Probable disease resistance protein At1g63360"/>
    <property type="match status" value="1"/>
</dbReference>
<dbReference type="eggNOG" id="KOG4658">
    <property type="taxonomic scope" value="Eukaryota"/>
</dbReference>
<organism evidence="10 12">
    <name type="scientific">Medicago truncatula</name>
    <name type="common">Barrel medic</name>
    <name type="synonym">Medicago tribuloides</name>
    <dbReference type="NCBI Taxonomy" id="3880"/>
    <lineage>
        <taxon>Eukaryota</taxon>
        <taxon>Viridiplantae</taxon>
        <taxon>Streptophyta</taxon>
        <taxon>Embryophyta</taxon>
        <taxon>Tracheophyta</taxon>
        <taxon>Spermatophyta</taxon>
        <taxon>Magnoliopsida</taxon>
        <taxon>eudicotyledons</taxon>
        <taxon>Gunneridae</taxon>
        <taxon>Pentapetalae</taxon>
        <taxon>rosids</taxon>
        <taxon>fabids</taxon>
        <taxon>Fabales</taxon>
        <taxon>Fabaceae</taxon>
        <taxon>Papilionoideae</taxon>
        <taxon>50 kb inversion clade</taxon>
        <taxon>NPAAA clade</taxon>
        <taxon>Hologalegina</taxon>
        <taxon>IRL clade</taxon>
        <taxon>Trifolieae</taxon>
        <taxon>Medicago</taxon>
    </lineage>
</organism>
<dbReference type="Pfam" id="PF25019">
    <property type="entry name" value="LRR_R13L1-DRL21"/>
    <property type="match status" value="1"/>
</dbReference>
<dbReference type="Gene3D" id="1.10.8.430">
    <property type="entry name" value="Helical domain of apoptotic protease-activating factors"/>
    <property type="match status" value="1"/>
</dbReference>
<evidence type="ECO:0000259" key="9">
    <source>
        <dbReference type="Pfam" id="PF25019"/>
    </source>
</evidence>
<accession>G7JZI9</accession>
<gene>
    <name evidence="10" type="ordered locus">MTR_5g071220</name>
</gene>
<evidence type="ECO:0000313" key="10">
    <source>
        <dbReference type="EMBL" id="AES98657.1"/>
    </source>
</evidence>
<dbReference type="PANTHER" id="PTHR36766">
    <property type="entry name" value="PLANT BROAD-SPECTRUM MILDEW RESISTANCE PROTEIN RPW8"/>
    <property type="match status" value="1"/>
</dbReference>
<protein>
    <submittedName>
        <fullName evidence="10">NB-ARC domain disease resistance protein</fullName>
    </submittedName>
</protein>
<dbReference type="PRINTS" id="PR00364">
    <property type="entry name" value="DISEASERSIST"/>
</dbReference>
<dbReference type="InterPro" id="IPR038005">
    <property type="entry name" value="RX-like_CC"/>
</dbReference>
<dbReference type="Pfam" id="PF23559">
    <property type="entry name" value="WHD_DRP"/>
    <property type="match status" value="1"/>
</dbReference>
<feature type="domain" description="Disease resistance protein winged helix" evidence="8">
    <location>
        <begin position="421"/>
        <end position="492"/>
    </location>
</feature>
<keyword evidence="12" id="KW-1185">Reference proteome</keyword>
<dbReference type="InterPro" id="IPR002182">
    <property type="entry name" value="NB-ARC"/>
</dbReference>
<keyword evidence="2" id="KW-0677">Repeat</keyword>
<dbReference type="OMA" id="HECIAME"/>
<proteinExistence type="predicted"/>
<dbReference type="InterPro" id="IPR058922">
    <property type="entry name" value="WHD_DRP"/>
</dbReference>
<keyword evidence="4" id="KW-0611">Plant defense</keyword>
<keyword evidence="1" id="KW-0433">Leucine-rich repeat</keyword>
<dbReference type="Pfam" id="PF00931">
    <property type="entry name" value="NB-ARC"/>
    <property type="match status" value="1"/>
</dbReference>
<dbReference type="InterPro" id="IPR032675">
    <property type="entry name" value="LRR_dom_sf"/>
</dbReference>
<reference evidence="10 12" key="1">
    <citation type="journal article" date="2011" name="Nature">
        <title>The Medicago genome provides insight into the evolution of rhizobial symbioses.</title>
        <authorList>
            <person name="Young N.D."/>
            <person name="Debelle F."/>
            <person name="Oldroyd G.E."/>
            <person name="Geurts R."/>
            <person name="Cannon S.B."/>
            <person name="Udvardi M.K."/>
            <person name="Benedito V.A."/>
            <person name="Mayer K.F."/>
            <person name="Gouzy J."/>
            <person name="Schoof H."/>
            <person name="Van de Peer Y."/>
            <person name="Proost S."/>
            <person name="Cook D.R."/>
            <person name="Meyers B.C."/>
            <person name="Spannagl M."/>
            <person name="Cheung F."/>
            <person name="De Mita S."/>
            <person name="Krishnakumar V."/>
            <person name="Gundlach H."/>
            <person name="Zhou S."/>
            <person name="Mudge J."/>
            <person name="Bharti A.K."/>
            <person name="Murray J.D."/>
            <person name="Naoumkina M.A."/>
            <person name="Rosen B."/>
            <person name="Silverstein K.A."/>
            <person name="Tang H."/>
            <person name="Rombauts S."/>
            <person name="Zhao P.X."/>
            <person name="Zhou P."/>
            <person name="Barbe V."/>
            <person name="Bardou P."/>
            <person name="Bechner M."/>
            <person name="Bellec A."/>
            <person name="Berger A."/>
            <person name="Berges H."/>
            <person name="Bidwell S."/>
            <person name="Bisseling T."/>
            <person name="Choisne N."/>
            <person name="Couloux A."/>
            <person name="Denny R."/>
            <person name="Deshpande S."/>
            <person name="Dai X."/>
            <person name="Doyle J.J."/>
            <person name="Dudez A.M."/>
            <person name="Farmer A.D."/>
            <person name="Fouteau S."/>
            <person name="Franken C."/>
            <person name="Gibelin C."/>
            <person name="Gish J."/>
            <person name="Goldstein S."/>
            <person name="Gonzalez A.J."/>
            <person name="Green P.J."/>
            <person name="Hallab A."/>
            <person name="Hartog M."/>
            <person name="Hua A."/>
            <person name="Humphray S.J."/>
            <person name="Jeong D.H."/>
            <person name="Jing Y."/>
            <person name="Jocker A."/>
            <person name="Kenton S.M."/>
            <person name="Kim D.J."/>
            <person name="Klee K."/>
            <person name="Lai H."/>
            <person name="Lang C."/>
            <person name="Lin S."/>
            <person name="Macmil S.L."/>
            <person name="Magdelenat G."/>
            <person name="Matthews L."/>
            <person name="McCorrison J."/>
            <person name="Monaghan E.L."/>
            <person name="Mun J.H."/>
            <person name="Najar F.Z."/>
            <person name="Nicholson C."/>
            <person name="Noirot C."/>
            <person name="O'Bleness M."/>
            <person name="Paule C.R."/>
            <person name="Poulain J."/>
            <person name="Prion F."/>
            <person name="Qin B."/>
            <person name="Qu C."/>
            <person name="Retzel E.F."/>
            <person name="Riddle C."/>
            <person name="Sallet E."/>
            <person name="Samain S."/>
            <person name="Samson N."/>
            <person name="Sanders I."/>
            <person name="Saurat O."/>
            <person name="Scarpelli C."/>
            <person name="Schiex T."/>
            <person name="Segurens B."/>
            <person name="Severin A.J."/>
            <person name="Sherrier D.J."/>
            <person name="Shi R."/>
            <person name="Sims S."/>
            <person name="Singer S.R."/>
            <person name="Sinharoy S."/>
            <person name="Sterck L."/>
            <person name="Viollet A."/>
            <person name="Wang B.B."/>
            <person name="Wang K."/>
            <person name="Wang M."/>
            <person name="Wang X."/>
            <person name="Warfsmann J."/>
            <person name="Weissenbach J."/>
            <person name="White D.D."/>
            <person name="White J.D."/>
            <person name="Wiley G.B."/>
            <person name="Wincker P."/>
            <person name="Xing Y."/>
            <person name="Yang L."/>
            <person name="Yao Z."/>
            <person name="Ying F."/>
            <person name="Zhai J."/>
            <person name="Zhou L."/>
            <person name="Zuber A."/>
            <person name="Denarie J."/>
            <person name="Dixon R.A."/>
            <person name="May G.D."/>
            <person name="Schwartz D.C."/>
            <person name="Rogers J."/>
            <person name="Quetier F."/>
            <person name="Town C.D."/>
            <person name="Roe B.A."/>
        </authorList>
    </citation>
    <scope>NUCLEOTIDE SEQUENCE [LARGE SCALE GENOMIC DNA]</scope>
    <source>
        <strain evidence="10">A17</strain>
        <strain evidence="11 12">cv. Jemalong A17</strain>
    </source>
</reference>
<feature type="domain" description="Disease resistance N-terminal" evidence="7">
    <location>
        <begin position="6"/>
        <end position="91"/>
    </location>
</feature>
<dbReference type="PANTHER" id="PTHR36766:SF42">
    <property type="entry name" value="NB-ARC DOMAIN DISEASE RESISTANCE PROTEIN"/>
    <property type="match status" value="1"/>
</dbReference>
<reference evidence="11" key="3">
    <citation type="submission" date="2015-04" db="UniProtKB">
        <authorList>
            <consortium name="EnsemblPlants"/>
        </authorList>
    </citation>
    <scope>IDENTIFICATION</scope>
    <source>
        <strain evidence="11">cv. Jemalong A17</strain>
    </source>
</reference>
<dbReference type="InterPro" id="IPR027417">
    <property type="entry name" value="P-loop_NTPase"/>
</dbReference>
<dbReference type="GO" id="GO:0005524">
    <property type="term" value="F:ATP binding"/>
    <property type="evidence" value="ECO:0007669"/>
    <property type="project" value="UniProtKB-KW"/>
</dbReference>
<dbReference type="SUPFAM" id="SSF52058">
    <property type="entry name" value="L domain-like"/>
    <property type="match status" value="1"/>
</dbReference>
<dbReference type="Gene3D" id="3.40.50.300">
    <property type="entry name" value="P-loop containing nucleotide triphosphate hydrolases"/>
    <property type="match status" value="1"/>
</dbReference>
<reference evidence="10 12" key="2">
    <citation type="journal article" date="2014" name="BMC Genomics">
        <title>An improved genome release (version Mt4.0) for the model legume Medicago truncatula.</title>
        <authorList>
            <person name="Tang H."/>
            <person name="Krishnakumar V."/>
            <person name="Bidwell S."/>
            <person name="Rosen B."/>
            <person name="Chan A."/>
            <person name="Zhou S."/>
            <person name="Gentzbittel L."/>
            <person name="Childs K.L."/>
            <person name="Yandell M."/>
            <person name="Gundlach H."/>
            <person name="Mayer K.F."/>
            <person name="Schwartz D.C."/>
            <person name="Town C.D."/>
        </authorList>
    </citation>
    <scope>GENOME REANNOTATION</scope>
    <source>
        <strain evidence="11 12">cv. Jemalong A17</strain>
    </source>
</reference>
<evidence type="ECO:0000313" key="11">
    <source>
        <dbReference type="EnsemblPlants" id="AES98657"/>
    </source>
</evidence>
<dbReference type="InterPro" id="IPR056789">
    <property type="entry name" value="LRR_R13L1-DRL21"/>
</dbReference>
<dbReference type="Proteomes" id="UP000002051">
    <property type="component" value="Chromosome 5"/>
</dbReference>
<dbReference type="AlphaFoldDB" id="G7JZI9"/>
<feature type="domain" description="NB-ARC" evidence="6">
    <location>
        <begin position="157"/>
        <end position="339"/>
    </location>
</feature>
<sequence length="1186" mass="135078">MADALLGVVLQNLKSLVQNELATISGIKSKAQKLSTTLDLVNAVLEDAEQKQVINRSIKVWLQQLKDAVYVLDDILDECSIESARLIASSSFKPKNIIFCREIGKRLKEITRRLDDIAESKNKFHLGENGTFRERSIEVAEWRQTSSIIAEPKVFGREDDKEKIIEFLLTQARDSDFLSVYPIVGLGGVGKTTLVQLVYNDARVSSNFNTKIWVCVSETFSVKRILCSIIESITREKYDGFNLDVIQRKVQELLQGKIYLLILDDVWNKNQQLEFGLSQEKWNILKSVLSCGSKGSSILVSTRDEVVATIMGTCHAHPLYVLSDNECWLLFKQYAFGQNREERAELVEIGKEIVKKCDGLPLAAQALGGLMSSRNEEKEWLEIKESELWALPHENYILPALRLSYFHLTPTLKRCFAFCAMFPKDTEFVREELIHLWMANEFILSRENMEVEDVGSMVWNELCQKSFFQDIKMDNGSGDISFKMHDLVHDLAQSVMGQECMYLENSNMTTLSKSTHHISFHYDDVLSFDEGAFRKVESLRTLFQLNHYTKTKHDYSPTNRSLRVLCTSFIQVPSLGSLIHLRYLELRSLEIKMLPDSIYNLQKLEILKIKDCQKLSCLPKGLACLQNLRHLVIKDCHSLFHMFPYIGKLTCLRTLSVYIVSLEKGNSLAELHDLNLGGKLSIKGLNDVCSLSEAQAANLMGKKDLQELCFSWTSNDGFTKTPTISFEQLFEVLQPHSNLKRLIICHYNRLFLPSWISILSNLVALVLWNCEKCVRLPSFGKLQSLKKLALHNMNDLKYLDDDEESQDGIVARIFPSLEVLILEILPNLEGLLKVERGEMFPCLSRLTISFCPKLGLPCLVSLKNLDVLGCNNELLRSISSFCGLNSLTLAGGKRITSFPDGMFKNLTCLQALDVNDFPKVKELPNEPFSLVMEHLIISSCDELESLPKEIWEGLQSLRTLDICRCKELRCLPEGIRHLTSLELLTIRGCPTLEERCKEGTGEDWYKISNQEAKMLVFLLPFSDSEQLGVDACIKLFDQFKSYAGLYFFLDAYLSSRNHFTQLLNRLLSDGRTGAIVIVAYQILQCDAEHVLPIKIKILSSSYKSDMLWNVRNAAESRLFLCQTMLIDQVMSTAFSESKRKRMTSEDTNEKSTVLFDNKVNLASFNSIYYSRLALAISLTESLFLWN</sequence>
<name>G7JZI9_MEDTR</name>
<dbReference type="SUPFAM" id="SSF52540">
    <property type="entry name" value="P-loop containing nucleoside triphosphate hydrolases"/>
    <property type="match status" value="1"/>
</dbReference>